<dbReference type="EMBL" id="WJBU01000010">
    <property type="protein sequence ID" value="MRD47824.1"/>
    <property type="molecule type" value="Genomic_DNA"/>
</dbReference>
<gene>
    <name evidence="2" type="ORF">GHT07_11085</name>
</gene>
<accession>A0A844AUP7</accession>
<dbReference type="Proteomes" id="UP000487350">
    <property type="component" value="Unassembled WGS sequence"/>
</dbReference>
<evidence type="ECO:0000256" key="1">
    <source>
        <dbReference type="SAM" id="Phobius"/>
    </source>
</evidence>
<comment type="caution">
    <text evidence="2">The sequence shown here is derived from an EMBL/GenBank/DDBJ whole genome shotgun (WGS) entry which is preliminary data.</text>
</comment>
<keyword evidence="1" id="KW-0472">Membrane</keyword>
<feature type="transmembrane region" description="Helical" evidence="1">
    <location>
        <begin position="72"/>
        <end position="93"/>
    </location>
</feature>
<dbReference type="OrthoDB" id="3749011at2"/>
<dbReference type="InterPro" id="IPR018750">
    <property type="entry name" value="DUF2306_membrane"/>
</dbReference>
<proteinExistence type="predicted"/>
<dbReference type="RefSeq" id="WP_153585154.1">
    <property type="nucleotide sequence ID" value="NZ_WJBU01000010.1"/>
</dbReference>
<evidence type="ECO:0000313" key="3">
    <source>
        <dbReference type="Proteomes" id="UP000487350"/>
    </source>
</evidence>
<feature type="transmembrane region" description="Helical" evidence="1">
    <location>
        <begin position="105"/>
        <end position="126"/>
    </location>
</feature>
<feature type="transmembrane region" description="Helical" evidence="1">
    <location>
        <begin position="6"/>
        <end position="29"/>
    </location>
</feature>
<dbReference type="AlphaFoldDB" id="A0A844AUP7"/>
<organism evidence="2 3">
    <name type="scientific">Caenimonas koreensis DSM 17982</name>
    <dbReference type="NCBI Taxonomy" id="1121255"/>
    <lineage>
        <taxon>Bacteria</taxon>
        <taxon>Pseudomonadati</taxon>
        <taxon>Pseudomonadota</taxon>
        <taxon>Betaproteobacteria</taxon>
        <taxon>Burkholderiales</taxon>
        <taxon>Comamonadaceae</taxon>
        <taxon>Caenimonas</taxon>
    </lineage>
</organism>
<feature type="transmembrane region" description="Helical" evidence="1">
    <location>
        <begin position="41"/>
        <end position="60"/>
    </location>
</feature>
<keyword evidence="1" id="KW-0812">Transmembrane</keyword>
<name>A0A844AUP7_9BURK</name>
<evidence type="ECO:0000313" key="2">
    <source>
        <dbReference type="EMBL" id="MRD47824.1"/>
    </source>
</evidence>
<protein>
    <submittedName>
        <fullName evidence="2">DUF2306 domain-containing protein</fullName>
    </submittedName>
</protein>
<sequence>MSPVTPVIAIHMTAAILAVVTGPIALWARKGALQRPKLHRAFGYAWVTLMIIAAASAFFIRGGHLPNINGFSPIHLFIPFVFFGLVRAFWALAKGNVVAHRKFMTNLYWGACVGAGAFALLPSRIVGNFLFA</sequence>
<keyword evidence="1" id="KW-1133">Transmembrane helix</keyword>
<dbReference type="Pfam" id="PF10067">
    <property type="entry name" value="DUF2306"/>
    <property type="match status" value="1"/>
</dbReference>
<keyword evidence="3" id="KW-1185">Reference proteome</keyword>
<reference evidence="2 3" key="1">
    <citation type="submission" date="2019-11" db="EMBL/GenBank/DDBJ databases">
        <title>Caenimonas koreensis gen. nov., sp. nov., isolated from activated sludge.</title>
        <authorList>
            <person name="Seung H.R."/>
        </authorList>
    </citation>
    <scope>NUCLEOTIDE SEQUENCE [LARGE SCALE GENOMIC DNA]</scope>
    <source>
        <strain evidence="2 3">EMB320</strain>
    </source>
</reference>